<dbReference type="PANTHER" id="PTHR47683:SF2">
    <property type="entry name" value="RNA-BINDING S4 DOMAIN-CONTAINING PROTEIN"/>
    <property type="match status" value="1"/>
</dbReference>
<dbReference type="Gene3D" id="3.30.70.1560">
    <property type="entry name" value="Alpha-L RNA-binding motif"/>
    <property type="match status" value="1"/>
</dbReference>
<evidence type="ECO:0000313" key="7">
    <source>
        <dbReference type="EMBL" id="KXB65138.1"/>
    </source>
</evidence>
<dbReference type="InterPro" id="IPR036986">
    <property type="entry name" value="S4_RNA-bd_sf"/>
</dbReference>
<dbReference type="AlphaFoldDB" id="A0A134ABU3"/>
<dbReference type="InterPro" id="IPR050343">
    <property type="entry name" value="RsuA_PseudoU_synthase"/>
</dbReference>
<protein>
    <recommendedName>
        <fullName evidence="5">Pseudouridine synthase</fullName>
        <ecNumber evidence="5">5.4.99.-</ecNumber>
    </recommendedName>
</protein>
<gene>
    <name evidence="7" type="ORF">HMPREF1863_01646</name>
</gene>
<proteinExistence type="inferred from homology"/>
<sequence length="236" mass="27050">MRLQKYMAHAGVASRRKCEEIIAEGRVKVNGEVVDTQGYIVEEGDRVTVDGKKVWPVKRNTYILMNKPRGIVSSAKDNKDRQTVLDLLSSDIRARLYPVGRLDMDSSGLILLTDDGELTERLLHPKYEIEKTYKVTVNGLVTEEEAKELSKGVKLKDGMTAPGEFKIIEHRNKKTRLECTIREGRNRQIRRMFESLGYEVIQLERIAFGPLKITGLGKGDYRTLREKEIRSLKSWK</sequence>
<dbReference type="SMART" id="SM00363">
    <property type="entry name" value="S4"/>
    <property type="match status" value="1"/>
</dbReference>
<dbReference type="FunFam" id="3.10.290.10:FF:000003">
    <property type="entry name" value="Pseudouridine synthase"/>
    <property type="match status" value="1"/>
</dbReference>
<name>A0A134ABU3_9FIRM</name>
<dbReference type="PROSITE" id="PS50889">
    <property type="entry name" value="S4"/>
    <property type="match status" value="1"/>
</dbReference>
<dbReference type="EC" id="5.4.99.-" evidence="5"/>
<dbReference type="CDD" id="cd02870">
    <property type="entry name" value="PseudoU_synth_RsuA_like"/>
    <property type="match status" value="1"/>
</dbReference>
<dbReference type="OrthoDB" id="9807213at2"/>
<dbReference type="NCBIfam" id="TIGR00093">
    <property type="entry name" value="pseudouridine synthase"/>
    <property type="match status" value="1"/>
</dbReference>
<dbReference type="CDD" id="cd00165">
    <property type="entry name" value="S4"/>
    <property type="match status" value="1"/>
</dbReference>
<dbReference type="GO" id="GO:0005829">
    <property type="term" value="C:cytosol"/>
    <property type="evidence" value="ECO:0007669"/>
    <property type="project" value="UniProtKB-ARBA"/>
</dbReference>
<dbReference type="InterPro" id="IPR000748">
    <property type="entry name" value="PsdUridine_synth_RsuA/RluB/E/F"/>
</dbReference>
<dbReference type="InterPro" id="IPR002942">
    <property type="entry name" value="S4_RNA-bd"/>
</dbReference>
<dbReference type="Gene3D" id="3.10.290.10">
    <property type="entry name" value="RNA-binding S4 domain"/>
    <property type="match status" value="1"/>
</dbReference>
<dbReference type="PROSITE" id="PS01149">
    <property type="entry name" value="PSI_RSU"/>
    <property type="match status" value="1"/>
</dbReference>
<dbReference type="SUPFAM" id="SSF55120">
    <property type="entry name" value="Pseudouridine synthase"/>
    <property type="match status" value="1"/>
</dbReference>
<dbReference type="PANTHER" id="PTHR47683">
    <property type="entry name" value="PSEUDOURIDINE SYNTHASE FAMILY PROTEIN-RELATED"/>
    <property type="match status" value="1"/>
</dbReference>
<dbReference type="PATRIC" id="fig|755172.3.peg.1608"/>
<dbReference type="GO" id="GO:0120159">
    <property type="term" value="F:rRNA pseudouridine synthase activity"/>
    <property type="evidence" value="ECO:0007669"/>
    <property type="project" value="UniProtKB-ARBA"/>
</dbReference>
<reference evidence="8" key="1">
    <citation type="submission" date="2016-01" db="EMBL/GenBank/DDBJ databases">
        <authorList>
            <person name="Mitreva M."/>
            <person name="Pepin K.H."/>
            <person name="Mihindukulasuriya K.A."/>
            <person name="Fulton R."/>
            <person name="Fronick C."/>
            <person name="O'Laughlin M."/>
            <person name="Miner T."/>
            <person name="Herter B."/>
            <person name="Rosa B.A."/>
            <person name="Cordes M."/>
            <person name="Tomlinson C."/>
            <person name="Wollam A."/>
            <person name="Palsikar V.B."/>
            <person name="Mardis E.R."/>
            <person name="Wilson R.K."/>
        </authorList>
    </citation>
    <scope>NUCLEOTIDE SEQUENCE [LARGE SCALE GENOMIC DNA]</scope>
    <source>
        <strain evidence="8">DNF00729</strain>
    </source>
</reference>
<dbReference type="STRING" id="755172.HMPREF1863_01646"/>
<comment type="similarity">
    <text evidence="1 5">Belongs to the pseudouridine synthase RsuA family.</text>
</comment>
<feature type="domain" description="RNA-binding S4" evidence="6">
    <location>
        <begin position="1"/>
        <end position="60"/>
    </location>
</feature>
<dbReference type="InterPro" id="IPR006145">
    <property type="entry name" value="PsdUridine_synth_RsuA/RluA"/>
</dbReference>
<dbReference type="GO" id="GO:0003723">
    <property type="term" value="F:RNA binding"/>
    <property type="evidence" value="ECO:0007669"/>
    <property type="project" value="UniProtKB-KW"/>
</dbReference>
<dbReference type="SUPFAM" id="SSF55174">
    <property type="entry name" value="Alpha-L RNA-binding motif"/>
    <property type="match status" value="1"/>
</dbReference>
<dbReference type="GO" id="GO:0000455">
    <property type="term" value="P:enzyme-directed rRNA pseudouridine synthesis"/>
    <property type="evidence" value="ECO:0007669"/>
    <property type="project" value="UniProtKB-ARBA"/>
</dbReference>
<dbReference type="Proteomes" id="UP000070442">
    <property type="component" value="Unassembled WGS sequence"/>
</dbReference>
<dbReference type="InterPro" id="IPR020094">
    <property type="entry name" value="TruA/RsuA/RluB/E/F_N"/>
</dbReference>
<organism evidence="7 8">
    <name type="scientific">Aedoeadaptatus coxii</name>
    <dbReference type="NCBI Taxonomy" id="755172"/>
    <lineage>
        <taxon>Bacteria</taxon>
        <taxon>Bacillati</taxon>
        <taxon>Bacillota</taxon>
        <taxon>Tissierellia</taxon>
        <taxon>Tissierellales</taxon>
        <taxon>Peptoniphilaceae</taxon>
        <taxon>Aedoeadaptatus</taxon>
    </lineage>
</organism>
<comment type="caution">
    <text evidence="7">The sequence shown here is derived from an EMBL/GenBank/DDBJ whole genome shotgun (WGS) entry which is preliminary data.</text>
</comment>
<evidence type="ECO:0000256" key="2">
    <source>
        <dbReference type="ARBA" id="ARBA00022884"/>
    </source>
</evidence>
<evidence type="ECO:0000256" key="1">
    <source>
        <dbReference type="ARBA" id="ARBA00008348"/>
    </source>
</evidence>
<dbReference type="EMBL" id="LSDG01000045">
    <property type="protein sequence ID" value="KXB65138.1"/>
    <property type="molecule type" value="Genomic_DNA"/>
</dbReference>
<evidence type="ECO:0000256" key="5">
    <source>
        <dbReference type="RuleBase" id="RU003887"/>
    </source>
</evidence>
<evidence type="ECO:0000256" key="3">
    <source>
        <dbReference type="ARBA" id="ARBA00023235"/>
    </source>
</evidence>
<evidence type="ECO:0000256" key="4">
    <source>
        <dbReference type="PROSITE-ProRule" id="PRU00182"/>
    </source>
</evidence>
<keyword evidence="3 5" id="KW-0413">Isomerase</keyword>
<dbReference type="Gene3D" id="3.30.70.580">
    <property type="entry name" value="Pseudouridine synthase I, catalytic domain, N-terminal subdomain"/>
    <property type="match status" value="1"/>
</dbReference>
<keyword evidence="2 4" id="KW-0694">RNA-binding</keyword>
<dbReference type="RefSeq" id="WP_068369517.1">
    <property type="nucleotide sequence ID" value="NZ_CAMQER010000105.1"/>
</dbReference>
<dbReference type="Pfam" id="PF01479">
    <property type="entry name" value="S4"/>
    <property type="match status" value="1"/>
</dbReference>
<evidence type="ECO:0000259" key="6">
    <source>
        <dbReference type="SMART" id="SM00363"/>
    </source>
</evidence>
<dbReference type="InterPro" id="IPR042092">
    <property type="entry name" value="PsdUridine_s_RsuA/RluB/E/F_cat"/>
</dbReference>
<dbReference type="InterPro" id="IPR018496">
    <property type="entry name" value="PsdUridine_synth_RsuA/RluB_CS"/>
</dbReference>
<keyword evidence="8" id="KW-1185">Reference proteome</keyword>
<dbReference type="InterPro" id="IPR020103">
    <property type="entry name" value="PsdUridine_synth_cat_dom_sf"/>
</dbReference>
<evidence type="ECO:0000313" key="8">
    <source>
        <dbReference type="Proteomes" id="UP000070442"/>
    </source>
</evidence>
<accession>A0A134ABU3</accession>
<dbReference type="FunFam" id="3.30.70.1560:FF:000001">
    <property type="entry name" value="Pseudouridine synthase"/>
    <property type="match status" value="1"/>
</dbReference>
<dbReference type="Pfam" id="PF00849">
    <property type="entry name" value="PseudoU_synth_2"/>
    <property type="match status" value="1"/>
</dbReference>